<dbReference type="Pfam" id="PF13349">
    <property type="entry name" value="DUF4097"/>
    <property type="match status" value="1"/>
</dbReference>
<feature type="coiled-coil region" evidence="1">
    <location>
        <begin position="76"/>
        <end position="186"/>
    </location>
</feature>
<feature type="domain" description="YvlB/LiaX N-terminal" evidence="4">
    <location>
        <begin position="2"/>
        <end position="30"/>
    </location>
</feature>
<dbReference type="EMBL" id="CP147251">
    <property type="protein sequence ID" value="WYJ76735.1"/>
    <property type="molecule type" value="Genomic_DNA"/>
</dbReference>
<evidence type="ECO:0008006" key="7">
    <source>
        <dbReference type="Google" id="ProtNLM"/>
    </source>
</evidence>
<evidence type="ECO:0000313" key="5">
    <source>
        <dbReference type="EMBL" id="WYJ76735.1"/>
    </source>
</evidence>
<dbReference type="Proteomes" id="UP000664701">
    <property type="component" value="Chromosome"/>
</dbReference>
<dbReference type="InterPro" id="IPR025164">
    <property type="entry name" value="Toastrack_DUF4097"/>
</dbReference>
<dbReference type="NCBIfam" id="NF038025">
    <property type="entry name" value="dapto_LiaX"/>
    <property type="match status" value="1"/>
</dbReference>
<sequence>MNERERILDLVKKGVLSTEEALDLLEGIAKAKDESQIQRAADEVTAEKQEDRSQLIDDIEDFDLEKDLSNGEDELRQKEIEDKARLEQILDELATEANEASVELDEVNAEIQGVNAELKEARERLMELNTKEELGELGEDDLTTRQELEAEVKSLEESLETLRDERAGLEEQLKNIRRNQWNHKKEKISQKIDIPEDWKEQATDTLNQVGGKVAEASTHLGHFLKKTFQAVSETVGDNVEWKDVNLRVPGVATQKFEKTFEFPETQASILDIKVANGNVQFEAWDEPGVKVEAKVKLYGKMDAVSPEAAFEERSQINVDDEHMSFQIPNKRVRADLVFYLPKRTYDHVSIKLLNGNILINELDVKDIYAKSTNGNIEIEKINASMLEIEGVNGNIQVNGGEILDSIIETVNGSVTMSATPQNIGISLVNGDVRLTLKEETLRRLNANSVNGNVKVAFPETLGLEGTAKTSLGSINSRLSEYEIVRQKKERMNQLLQFRRVTENVAQIDLSTTTGNVYLKDTDK</sequence>
<feature type="domain" description="DUF4097" evidence="3">
    <location>
        <begin position="270"/>
        <end position="518"/>
    </location>
</feature>
<dbReference type="Pfam" id="PF22746">
    <property type="entry name" value="SHOCT-like_DUF2089-C"/>
    <property type="match status" value="1"/>
</dbReference>
<keyword evidence="6" id="KW-1185">Reference proteome</keyword>
<reference evidence="5 6" key="1">
    <citation type="submission" date="2024-03" db="EMBL/GenBank/DDBJ databases">
        <title>The Genome Sequence of Enterococcus sp. DIV2402.</title>
        <authorList>
            <consortium name="The Broad Institute Genomics Platform"/>
            <consortium name="The Broad Institute Microbial Omics Core"/>
            <consortium name="The Broad Institute Genomic Center for Infectious Diseases"/>
            <person name="Earl A."/>
            <person name="Manson A."/>
            <person name="Gilmore M."/>
            <person name="Schwartman J."/>
            <person name="Shea T."/>
            <person name="Abouelleil A."/>
            <person name="Cao P."/>
            <person name="Chapman S."/>
            <person name="Cusick C."/>
            <person name="Young S."/>
            <person name="Neafsey D."/>
            <person name="Nusbaum C."/>
            <person name="Birren B."/>
        </authorList>
    </citation>
    <scope>NUCLEOTIDE SEQUENCE [LARGE SCALE GENOMIC DNA]</scope>
    <source>
        <strain evidence="5 6">DIV2402</strain>
    </source>
</reference>
<organism evidence="5 6">
    <name type="scientific">Candidatus Enterococcus lowellii</name>
    <dbReference type="NCBI Taxonomy" id="2230877"/>
    <lineage>
        <taxon>Bacteria</taxon>
        <taxon>Bacillati</taxon>
        <taxon>Bacillota</taxon>
        <taxon>Bacilli</taxon>
        <taxon>Lactobacillales</taxon>
        <taxon>Enterococcaceae</taxon>
        <taxon>Enterococcus</taxon>
    </lineage>
</organism>
<name>A0ABZ2SMA4_9ENTE</name>
<accession>A0ABZ2SMA4</accession>
<dbReference type="InterPro" id="IPR053959">
    <property type="entry name" value="YvlB/LiaX_N"/>
</dbReference>
<gene>
    <name evidence="5" type="ORF">DOK78_001371</name>
</gene>
<evidence type="ECO:0000256" key="1">
    <source>
        <dbReference type="SAM" id="Coils"/>
    </source>
</evidence>
<evidence type="ECO:0000259" key="3">
    <source>
        <dbReference type="Pfam" id="PF13349"/>
    </source>
</evidence>
<evidence type="ECO:0000313" key="6">
    <source>
        <dbReference type="Proteomes" id="UP000664701"/>
    </source>
</evidence>
<proteinExistence type="predicted"/>
<dbReference type="RefSeq" id="WP_207941072.1">
    <property type="nucleotide sequence ID" value="NZ_CP147251.1"/>
</dbReference>
<keyword evidence="1" id="KW-0175">Coiled coil</keyword>
<evidence type="ECO:0000259" key="4">
    <source>
        <dbReference type="Pfam" id="PF22746"/>
    </source>
</evidence>
<protein>
    <recommendedName>
        <fullName evidence="7">Adhesin domain-containing protein</fullName>
    </recommendedName>
</protein>
<dbReference type="InterPro" id="IPR058219">
    <property type="entry name" value="LiaX"/>
</dbReference>
<feature type="region of interest" description="Disordered" evidence="2">
    <location>
        <begin position="35"/>
        <end position="55"/>
    </location>
</feature>
<evidence type="ECO:0000256" key="2">
    <source>
        <dbReference type="SAM" id="MobiDB-lite"/>
    </source>
</evidence>